<evidence type="ECO:0000313" key="2">
    <source>
        <dbReference type="EMBL" id="QUI21946.1"/>
    </source>
</evidence>
<reference evidence="2" key="1">
    <citation type="submission" date="2020-07" db="EMBL/GenBank/DDBJ databases">
        <title>Vallitalea pronyensis genome.</title>
        <authorList>
            <person name="Postec A."/>
        </authorList>
    </citation>
    <scope>NUCLEOTIDE SEQUENCE</scope>
    <source>
        <strain evidence="2">FatNI3</strain>
    </source>
</reference>
<proteinExistence type="predicted"/>
<dbReference type="EMBL" id="CP058649">
    <property type="protein sequence ID" value="QUI21946.1"/>
    <property type="molecule type" value="Genomic_DNA"/>
</dbReference>
<dbReference type="InterPro" id="IPR002477">
    <property type="entry name" value="Peptidoglycan-bd-like"/>
</dbReference>
<accession>A0A8J8MI97</accession>
<dbReference type="RefSeq" id="WP_212697417.1">
    <property type="nucleotide sequence ID" value="NZ_CP058649.1"/>
</dbReference>
<dbReference type="Pfam" id="PF01471">
    <property type="entry name" value="PG_binding_1"/>
    <property type="match status" value="1"/>
</dbReference>
<feature type="domain" description="Peptidoglycan binding-like" evidence="1">
    <location>
        <begin position="354"/>
        <end position="413"/>
    </location>
</feature>
<dbReference type="Proteomes" id="UP000683246">
    <property type="component" value="Chromosome"/>
</dbReference>
<keyword evidence="3" id="KW-1185">Reference proteome</keyword>
<dbReference type="InterPro" id="IPR036366">
    <property type="entry name" value="PGBDSf"/>
</dbReference>
<evidence type="ECO:0000259" key="1">
    <source>
        <dbReference type="Pfam" id="PF01471"/>
    </source>
</evidence>
<organism evidence="2 3">
    <name type="scientific">Vallitalea pronyensis</name>
    <dbReference type="NCBI Taxonomy" id="1348613"/>
    <lineage>
        <taxon>Bacteria</taxon>
        <taxon>Bacillati</taxon>
        <taxon>Bacillota</taxon>
        <taxon>Clostridia</taxon>
        <taxon>Lachnospirales</taxon>
        <taxon>Vallitaleaceae</taxon>
        <taxon>Vallitalea</taxon>
    </lineage>
</organism>
<dbReference type="Gene3D" id="1.10.101.10">
    <property type="entry name" value="PGBD-like superfamily/PGBD"/>
    <property type="match status" value="1"/>
</dbReference>
<name>A0A8J8MI97_9FIRM</name>
<protein>
    <submittedName>
        <fullName evidence="2">Peptidoglycan-binding protein</fullName>
    </submittedName>
</protein>
<dbReference type="KEGG" id="vpy:HZI73_06360"/>
<dbReference type="InterPro" id="IPR036365">
    <property type="entry name" value="PGBD-like_sf"/>
</dbReference>
<dbReference type="AlphaFoldDB" id="A0A8J8MI97"/>
<dbReference type="SUPFAM" id="SSF47090">
    <property type="entry name" value="PGBD-like"/>
    <property type="match status" value="1"/>
</dbReference>
<sequence length="428" mass="47661">MRANRMYPAEMSTQSLGKLSVNAVTQLGFKPITNAKVTIKKTTPGNETVDILETNESGQTAPIDLETPPLEYSLEPGSPKPYSEYNLIIESPEFETVNIAGTQLLPNELALQDVSMIPIVEVSSRGIRNQQTEEVVIGPHTLYADYPPKIPESEVKEDVETSLIVLESVVVPSTIVVHDGGPDDTSAPNYFVPFTSYIKNVASSEIYSTWPESTIQANVFAILSFTLNRVYTEWYRGKGKNFTITSSTAFDHKWIYGRNYFKNIADIVDQLFINYISRPGIKQPLLTQYCDGIQVQCPNWMTQWGSKFRGDLGENAIEILRYFYGSDVFINTAGQVSGIPSSFPGFNLQRGSTGGPVRTIQQQINGISNNYPAIPKLRVDGIYGPLTEASVEKFQEVFNMPVTGIVDYPTWYRISDIFVAVTRLAELV</sequence>
<evidence type="ECO:0000313" key="3">
    <source>
        <dbReference type="Proteomes" id="UP000683246"/>
    </source>
</evidence>
<gene>
    <name evidence="2" type="ORF">HZI73_06360</name>
</gene>